<keyword evidence="3 7" id="KW-0813">Transport</keyword>
<sequence>MNANSASVAEHASSHPANNARDEQVDGRIEIPEVTWYKEPGLRNLYLMIPILFLGATINGYDGSLLNGLQTWKPWQEYFDHPKGSRIGLFTAMQNIGAIVAMPFSAIVADRFGRRTGVTAGLTIPFVGVILQVVPSVDSNQFIGGRFLVGFGSNLSQGSAPLLIMELAHPQHRGKLTTMYNTLWFCGAFIAAWTCFGMVKFPSDTSWRVPTALQALMPFIQIIGVWFLPESPRWLCSKGRFDEAFGVLAKYHANGNVNDRFVKSEFHEIQETIQFEKETSRNNGWLELVRTPGNRKRVLLILLVSFYSQASGNGLVSYYIKDILASVGITESYDQSLINGGVQLWSFLVAIGFSVFLVDRFGRKKLFLVAAGGMLRVFTIWTACSAVYAQTKNAAAGQTVIAMIFLFYGAAGFAWPGLTVAYCAEILPYNIRAKGIALQFAMTSVTFVAKNCINPIGLNRLQWKFYFVYIAILVVECITIWFLFVETKGPTLEDIAVLFDGENAHVGDATARTGLEKEKDDTLKLEHVVTK</sequence>
<dbReference type="PROSITE" id="PS50850">
    <property type="entry name" value="MFS"/>
    <property type="match status" value="1"/>
</dbReference>
<evidence type="ECO:0000256" key="1">
    <source>
        <dbReference type="ARBA" id="ARBA00004141"/>
    </source>
</evidence>
<dbReference type="InterPro" id="IPR005828">
    <property type="entry name" value="MFS_sugar_transport-like"/>
</dbReference>
<feature type="transmembrane region" description="Helical" evidence="9">
    <location>
        <begin position="463"/>
        <end position="484"/>
    </location>
</feature>
<reference evidence="11 12" key="1">
    <citation type="submission" date="2024-02" db="EMBL/GenBank/DDBJ databases">
        <title>De novo assembly and annotation of 12 fungi associated with fruit tree decline syndrome in Ontario, Canada.</title>
        <authorList>
            <person name="Sulman M."/>
            <person name="Ellouze W."/>
            <person name="Ilyukhin E."/>
        </authorList>
    </citation>
    <scope>NUCLEOTIDE SEQUENCE [LARGE SCALE GENOMIC DNA]</scope>
    <source>
        <strain evidence="11 12">M42-189</strain>
    </source>
</reference>
<evidence type="ECO:0000256" key="3">
    <source>
        <dbReference type="ARBA" id="ARBA00022448"/>
    </source>
</evidence>
<feature type="transmembrane region" description="Helical" evidence="9">
    <location>
        <begin position="298"/>
        <end position="320"/>
    </location>
</feature>
<keyword evidence="4 9" id="KW-0812">Transmembrane</keyword>
<dbReference type="InterPro" id="IPR005829">
    <property type="entry name" value="Sugar_transporter_CS"/>
</dbReference>
<dbReference type="InterPro" id="IPR003663">
    <property type="entry name" value="Sugar/inositol_transpt"/>
</dbReference>
<evidence type="ECO:0000256" key="5">
    <source>
        <dbReference type="ARBA" id="ARBA00022989"/>
    </source>
</evidence>
<evidence type="ECO:0000313" key="12">
    <source>
        <dbReference type="Proteomes" id="UP001521785"/>
    </source>
</evidence>
<feature type="transmembrane region" description="Helical" evidence="9">
    <location>
        <begin position="340"/>
        <end position="359"/>
    </location>
</feature>
<dbReference type="EMBL" id="JAKJXO020000002">
    <property type="protein sequence ID" value="KAL1610475.1"/>
    <property type="molecule type" value="Genomic_DNA"/>
</dbReference>
<accession>A0ABR3S1C1</accession>
<dbReference type="NCBIfam" id="TIGR00879">
    <property type="entry name" value="SP"/>
    <property type="match status" value="1"/>
</dbReference>
<dbReference type="Gene3D" id="1.20.1250.20">
    <property type="entry name" value="MFS general substrate transporter like domains"/>
    <property type="match status" value="1"/>
</dbReference>
<protein>
    <recommendedName>
        <fullName evidence="10">Major facilitator superfamily (MFS) profile domain-containing protein</fullName>
    </recommendedName>
</protein>
<organism evidence="11 12">
    <name type="scientific">Paraconiothyrium brasiliense</name>
    <dbReference type="NCBI Taxonomy" id="300254"/>
    <lineage>
        <taxon>Eukaryota</taxon>
        <taxon>Fungi</taxon>
        <taxon>Dikarya</taxon>
        <taxon>Ascomycota</taxon>
        <taxon>Pezizomycotina</taxon>
        <taxon>Dothideomycetes</taxon>
        <taxon>Pleosporomycetidae</taxon>
        <taxon>Pleosporales</taxon>
        <taxon>Massarineae</taxon>
        <taxon>Didymosphaeriaceae</taxon>
        <taxon>Paraconiothyrium</taxon>
    </lineage>
</organism>
<proteinExistence type="inferred from homology"/>
<feature type="transmembrane region" description="Helical" evidence="9">
    <location>
        <begin position="180"/>
        <end position="199"/>
    </location>
</feature>
<dbReference type="InterPro" id="IPR036259">
    <property type="entry name" value="MFS_trans_sf"/>
</dbReference>
<keyword evidence="6 9" id="KW-0472">Membrane</keyword>
<keyword evidence="12" id="KW-1185">Reference proteome</keyword>
<evidence type="ECO:0000313" key="11">
    <source>
        <dbReference type="EMBL" id="KAL1610475.1"/>
    </source>
</evidence>
<feature type="transmembrane region" description="Helical" evidence="9">
    <location>
        <begin position="87"/>
        <end position="109"/>
    </location>
</feature>
<feature type="transmembrane region" description="Helical" evidence="9">
    <location>
        <begin position="400"/>
        <end position="424"/>
    </location>
</feature>
<feature type="transmembrane region" description="Helical" evidence="9">
    <location>
        <begin position="45"/>
        <end position="67"/>
    </location>
</feature>
<comment type="similarity">
    <text evidence="2 7">Belongs to the major facilitator superfamily. Sugar transporter (TC 2.A.1.1) family.</text>
</comment>
<feature type="transmembrane region" description="Helical" evidence="9">
    <location>
        <begin position="436"/>
        <end position="457"/>
    </location>
</feature>
<dbReference type="PANTHER" id="PTHR48022:SF64">
    <property type="entry name" value="MAJOR FACILITATOR SUPERFAMILY (MFS) PROFILE DOMAIN-CONTAINING PROTEIN"/>
    <property type="match status" value="1"/>
</dbReference>
<keyword evidence="5 9" id="KW-1133">Transmembrane helix</keyword>
<evidence type="ECO:0000256" key="4">
    <source>
        <dbReference type="ARBA" id="ARBA00022692"/>
    </source>
</evidence>
<dbReference type="Proteomes" id="UP001521785">
    <property type="component" value="Unassembled WGS sequence"/>
</dbReference>
<comment type="caution">
    <text evidence="11">The sequence shown here is derived from an EMBL/GenBank/DDBJ whole genome shotgun (WGS) entry which is preliminary data.</text>
</comment>
<dbReference type="Pfam" id="PF00083">
    <property type="entry name" value="Sugar_tr"/>
    <property type="match status" value="1"/>
</dbReference>
<dbReference type="InterPro" id="IPR020846">
    <property type="entry name" value="MFS_dom"/>
</dbReference>
<dbReference type="SUPFAM" id="SSF103473">
    <property type="entry name" value="MFS general substrate transporter"/>
    <property type="match status" value="1"/>
</dbReference>
<evidence type="ECO:0000256" key="2">
    <source>
        <dbReference type="ARBA" id="ARBA00010992"/>
    </source>
</evidence>
<evidence type="ECO:0000256" key="9">
    <source>
        <dbReference type="SAM" id="Phobius"/>
    </source>
</evidence>
<dbReference type="PRINTS" id="PR00171">
    <property type="entry name" value="SUGRTRNSPORT"/>
</dbReference>
<dbReference type="PANTHER" id="PTHR48022">
    <property type="entry name" value="PLASTIDIC GLUCOSE TRANSPORTER 4"/>
    <property type="match status" value="1"/>
</dbReference>
<dbReference type="InterPro" id="IPR050360">
    <property type="entry name" value="MFS_Sugar_Transporters"/>
</dbReference>
<feature type="domain" description="Major facilitator superfamily (MFS) profile" evidence="10">
    <location>
        <begin position="48"/>
        <end position="488"/>
    </location>
</feature>
<feature type="transmembrane region" description="Helical" evidence="9">
    <location>
        <begin position="116"/>
        <end position="135"/>
    </location>
</feature>
<evidence type="ECO:0000256" key="7">
    <source>
        <dbReference type="RuleBase" id="RU003346"/>
    </source>
</evidence>
<evidence type="ECO:0000256" key="6">
    <source>
        <dbReference type="ARBA" id="ARBA00023136"/>
    </source>
</evidence>
<evidence type="ECO:0000256" key="8">
    <source>
        <dbReference type="SAM" id="MobiDB-lite"/>
    </source>
</evidence>
<name>A0ABR3S1C1_9PLEO</name>
<comment type="subcellular location">
    <subcellularLocation>
        <location evidence="1">Membrane</location>
        <topology evidence="1">Multi-pass membrane protein</topology>
    </subcellularLocation>
</comment>
<dbReference type="PROSITE" id="PS00216">
    <property type="entry name" value="SUGAR_TRANSPORT_1"/>
    <property type="match status" value="2"/>
</dbReference>
<feature type="region of interest" description="Disordered" evidence="8">
    <location>
        <begin position="1"/>
        <end position="24"/>
    </location>
</feature>
<evidence type="ECO:0000259" key="10">
    <source>
        <dbReference type="PROSITE" id="PS50850"/>
    </source>
</evidence>
<gene>
    <name evidence="11" type="ORF">SLS60_002143</name>
</gene>